<feature type="region of interest" description="Disordered" evidence="1">
    <location>
        <begin position="1"/>
        <end position="66"/>
    </location>
</feature>
<keyword evidence="3" id="KW-1185">Reference proteome</keyword>
<dbReference type="EMBL" id="JACXVP010000006">
    <property type="protein sequence ID" value="KAG5600459.1"/>
    <property type="molecule type" value="Genomic_DNA"/>
</dbReference>
<reference evidence="2 3" key="1">
    <citation type="submission" date="2020-09" db="EMBL/GenBank/DDBJ databases">
        <title>De no assembly of potato wild relative species, Solanum commersonii.</title>
        <authorList>
            <person name="Cho K."/>
        </authorList>
    </citation>
    <scope>NUCLEOTIDE SEQUENCE [LARGE SCALE GENOMIC DNA]</scope>
    <source>
        <strain evidence="2">LZ3.2</strain>
        <tissue evidence="2">Leaf</tissue>
    </source>
</reference>
<organism evidence="2 3">
    <name type="scientific">Solanum commersonii</name>
    <name type="common">Commerson's wild potato</name>
    <name type="synonym">Commerson's nightshade</name>
    <dbReference type="NCBI Taxonomy" id="4109"/>
    <lineage>
        <taxon>Eukaryota</taxon>
        <taxon>Viridiplantae</taxon>
        <taxon>Streptophyta</taxon>
        <taxon>Embryophyta</taxon>
        <taxon>Tracheophyta</taxon>
        <taxon>Spermatophyta</taxon>
        <taxon>Magnoliopsida</taxon>
        <taxon>eudicotyledons</taxon>
        <taxon>Gunneridae</taxon>
        <taxon>Pentapetalae</taxon>
        <taxon>asterids</taxon>
        <taxon>lamiids</taxon>
        <taxon>Solanales</taxon>
        <taxon>Solanaceae</taxon>
        <taxon>Solanoideae</taxon>
        <taxon>Solaneae</taxon>
        <taxon>Solanum</taxon>
    </lineage>
</organism>
<sequence length="66" mass="7828">MLPKIALPKLQRIENGGNEENGKNPKFRFYSGKNRSSRLRATNSRDREEHRESHRNHETLIRDRKG</sequence>
<gene>
    <name evidence="2" type="ORF">H5410_031829</name>
</gene>
<comment type="caution">
    <text evidence="2">The sequence shown here is derived from an EMBL/GenBank/DDBJ whole genome shotgun (WGS) entry which is preliminary data.</text>
</comment>
<accession>A0A9J5YI89</accession>
<protein>
    <submittedName>
        <fullName evidence="2">Uncharacterized protein</fullName>
    </submittedName>
</protein>
<evidence type="ECO:0000313" key="3">
    <source>
        <dbReference type="Proteomes" id="UP000824120"/>
    </source>
</evidence>
<name>A0A9J5YI89_SOLCO</name>
<evidence type="ECO:0000313" key="2">
    <source>
        <dbReference type="EMBL" id="KAG5600459.1"/>
    </source>
</evidence>
<evidence type="ECO:0000256" key="1">
    <source>
        <dbReference type="SAM" id="MobiDB-lite"/>
    </source>
</evidence>
<dbReference type="Proteomes" id="UP000824120">
    <property type="component" value="Chromosome 6"/>
</dbReference>
<dbReference type="AlphaFoldDB" id="A0A9J5YI89"/>
<feature type="compositionally biased region" description="Basic and acidic residues" evidence="1">
    <location>
        <begin position="43"/>
        <end position="66"/>
    </location>
</feature>
<proteinExistence type="predicted"/>